<keyword evidence="5" id="KW-1185">Reference proteome</keyword>
<dbReference type="EMBL" id="CAMXCT020006713">
    <property type="protein sequence ID" value="CAL1172154.1"/>
    <property type="molecule type" value="Genomic_DNA"/>
</dbReference>
<dbReference type="EMBL" id="CAMXCT030006713">
    <property type="protein sequence ID" value="CAL4806091.1"/>
    <property type="molecule type" value="Genomic_DNA"/>
</dbReference>
<proteinExistence type="predicted"/>
<dbReference type="InterPro" id="IPR011008">
    <property type="entry name" value="Dimeric_a/b-barrel"/>
</dbReference>
<dbReference type="EMBL" id="CAMXCT010006713">
    <property type="protein sequence ID" value="CAI4018779.1"/>
    <property type="molecule type" value="Genomic_DNA"/>
</dbReference>
<evidence type="ECO:0000259" key="2">
    <source>
        <dbReference type="Pfam" id="PF03992"/>
    </source>
</evidence>
<evidence type="ECO:0000313" key="3">
    <source>
        <dbReference type="EMBL" id="CAI4018779.1"/>
    </source>
</evidence>
<dbReference type="InterPro" id="IPR007138">
    <property type="entry name" value="ABM_dom"/>
</dbReference>
<comment type="caution">
    <text evidence="3">The sequence shown here is derived from an EMBL/GenBank/DDBJ whole genome shotgun (WGS) entry which is preliminary data.</text>
</comment>
<sequence length="182" mass="19966">MSSDDKPTPVRVCASFHVRKPALPDFCEAAGRIAMQAGLDEQCHAFHVQREIGWTRQISTQAQSLFMLLQEWDSPEALEQHVRSPEALRFDRDLKEGEMLACAPMLSLFGPDLSVADLKTMAAEARASGSEIEEPRATAPEAEALPKSSPGKGYSRSPAMSEYRTGTKAMKARSNSRAGAWK</sequence>
<feature type="domain" description="ABM" evidence="2">
    <location>
        <begin position="9"/>
        <end position="90"/>
    </location>
</feature>
<dbReference type="Pfam" id="PF03992">
    <property type="entry name" value="ABM"/>
    <property type="match status" value="1"/>
</dbReference>
<dbReference type="OrthoDB" id="10272800at2759"/>
<protein>
    <submittedName>
        <fullName evidence="4">ABM domain-containing protein</fullName>
    </submittedName>
</protein>
<dbReference type="Proteomes" id="UP001152797">
    <property type="component" value="Unassembled WGS sequence"/>
</dbReference>
<organism evidence="3">
    <name type="scientific">Cladocopium goreaui</name>
    <dbReference type="NCBI Taxonomy" id="2562237"/>
    <lineage>
        <taxon>Eukaryota</taxon>
        <taxon>Sar</taxon>
        <taxon>Alveolata</taxon>
        <taxon>Dinophyceae</taxon>
        <taxon>Suessiales</taxon>
        <taxon>Symbiodiniaceae</taxon>
        <taxon>Cladocopium</taxon>
    </lineage>
</organism>
<feature type="compositionally biased region" description="Polar residues" evidence="1">
    <location>
        <begin position="173"/>
        <end position="182"/>
    </location>
</feature>
<feature type="region of interest" description="Disordered" evidence="1">
    <location>
        <begin position="126"/>
        <end position="182"/>
    </location>
</feature>
<dbReference type="Gene3D" id="3.30.70.100">
    <property type="match status" value="1"/>
</dbReference>
<name>A0A9P1GPQ8_9DINO</name>
<dbReference type="SUPFAM" id="SSF54909">
    <property type="entry name" value="Dimeric alpha+beta barrel"/>
    <property type="match status" value="1"/>
</dbReference>
<dbReference type="AlphaFoldDB" id="A0A9P1GPQ8"/>
<evidence type="ECO:0000313" key="5">
    <source>
        <dbReference type="Proteomes" id="UP001152797"/>
    </source>
</evidence>
<evidence type="ECO:0000256" key="1">
    <source>
        <dbReference type="SAM" id="MobiDB-lite"/>
    </source>
</evidence>
<feature type="compositionally biased region" description="Low complexity" evidence="1">
    <location>
        <begin position="137"/>
        <end position="146"/>
    </location>
</feature>
<gene>
    <name evidence="3" type="ORF">C1SCF055_LOCUS43319</name>
</gene>
<reference evidence="4 5" key="2">
    <citation type="submission" date="2024-05" db="EMBL/GenBank/DDBJ databases">
        <authorList>
            <person name="Chen Y."/>
            <person name="Shah S."/>
            <person name="Dougan E. K."/>
            <person name="Thang M."/>
            <person name="Chan C."/>
        </authorList>
    </citation>
    <scope>NUCLEOTIDE SEQUENCE [LARGE SCALE GENOMIC DNA]</scope>
</reference>
<reference evidence="3" key="1">
    <citation type="submission" date="2022-10" db="EMBL/GenBank/DDBJ databases">
        <authorList>
            <person name="Chen Y."/>
            <person name="Dougan E. K."/>
            <person name="Chan C."/>
            <person name="Rhodes N."/>
            <person name="Thang M."/>
        </authorList>
    </citation>
    <scope>NUCLEOTIDE SEQUENCE</scope>
</reference>
<evidence type="ECO:0000313" key="4">
    <source>
        <dbReference type="EMBL" id="CAL4806091.1"/>
    </source>
</evidence>
<accession>A0A9P1GPQ8</accession>